<keyword evidence="1" id="KW-0472">Membrane</keyword>
<protein>
    <submittedName>
        <fullName evidence="2">Uncharacterized protein</fullName>
    </submittedName>
</protein>
<name>A0AAV8QV38_ENSVE</name>
<keyword evidence="1" id="KW-1133">Transmembrane helix</keyword>
<dbReference type="Proteomes" id="UP001222027">
    <property type="component" value="Unassembled WGS sequence"/>
</dbReference>
<gene>
    <name evidence="2" type="ORF">OPV22_016903</name>
</gene>
<dbReference type="AlphaFoldDB" id="A0AAV8QV38"/>
<evidence type="ECO:0000313" key="3">
    <source>
        <dbReference type="Proteomes" id="UP001222027"/>
    </source>
</evidence>
<comment type="caution">
    <text evidence="2">The sequence shown here is derived from an EMBL/GenBank/DDBJ whole genome shotgun (WGS) entry which is preliminary data.</text>
</comment>
<keyword evidence="3" id="KW-1185">Reference proteome</keyword>
<sequence length="66" mass="7388">MSSYPETNGMPSAVPAQVTAAIIVVTLLSVIGTIVVAVLVYRTIVLYFKEIIGEHRTWYIYNLWNT</sequence>
<organism evidence="2 3">
    <name type="scientific">Ensete ventricosum</name>
    <name type="common">Abyssinian banana</name>
    <name type="synonym">Musa ensete</name>
    <dbReference type="NCBI Taxonomy" id="4639"/>
    <lineage>
        <taxon>Eukaryota</taxon>
        <taxon>Viridiplantae</taxon>
        <taxon>Streptophyta</taxon>
        <taxon>Embryophyta</taxon>
        <taxon>Tracheophyta</taxon>
        <taxon>Spermatophyta</taxon>
        <taxon>Magnoliopsida</taxon>
        <taxon>Liliopsida</taxon>
        <taxon>Zingiberales</taxon>
        <taxon>Musaceae</taxon>
        <taxon>Ensete</taxon>
    </lineage>
</organism>
<reference evidence="2 3" key="1">
    <citation type="submission" date="2022-12" db="EMBL/GenBank/DDBJ databases">
        <title>Chromosome-scale assembly of the Ensete ventricosum genome.</title>
        <authorList>
            <person name="Dussert Y."/>
            <person name="Stocks J."/>
            <person name="Wendawek A."/>
            <person name="Woldeyes F."/>
            <person name="Nichols R.A."/>
            <person name="Borrell J.S."/>
        </authorList>
    </citation>
    <scope>NUCLEOTIDE SEQUENCE [LARGE SCALE GENOMIC DNA]</scope>
    <source>
        <strain evidence="3">cv. Maze</strain>
        <tissue evidence="2">Seeds</tissue>
    </source>
</reference>
<evidence type="ECO:0000313" key="2">
    <source>
        <dbReference type="EMBL" id="KAJ8484418.1"/>
    </source>
</evidence>
<dbReference type="EMBL" id="JAQQAF010000005">
    <property type="protein sequence ID" value="KAJ8484418.1"/>
    <property type="molecule type" value="Genomic_DNA"/>
</dbReference>
<proteinExistence type="predicted"/>
<keyword evidence="1" id="KW-0812">Transmembrane</keyword>
<feature type="transmembrane region" description="Helical" evidence="1">
    <location>
        <begin position="20"/>
        <end position="41"/>
    </location>
</feature>
<accession>A0AAV8QV38</accession>
<evidence type="ECO:0000256" key="1">
    <source>
        <dbReference type="SAM" id="Phobius"/>
    </source>
</evidence>